<dbReference type="OrthoDB" id="10385215at2759"/>
<sequence>MEQPGVSGSGGADSEDAIAIEYVRDDDGYLITVEELRERKEADACLANSIREEIRVRKRLRLESLRTGNPVAHSIPQEVYDRALNDPDSLTSSDCTMILARGDIYSRALIGAKHLLTQAQRYEIIGWPSPGVVEERIRAATKDMDVQMSTPAELVAKLERDGSDSLPPRAMQLLATNFHQAEPAAGYRAQRMAHADAMAVPGNSEAYKLALRAEGLSLQSLDAIIKHYVDNKMNESGETMLQNPGQQFAPIPTVGPTVASSQPRESSHPGQPASIPQPPPPPPPPPPAQIPPVTLTPTSLGGLSAFGGFGGLGGQGAAASSVNSSQNEPQHQQNADPPRRPFDFEPGGPVSYVPVYPRVQQFPVPGRSGPDGPLRILGPIRVYRVIDEMADELLSIKGDNDWGEAYTNIVASMRGLLCSSSRRPTSSWAQENNTTNPFDSSFARIRRRPVSSSCPTPLARAQPLWPTSVA</sequence>
<feature type="region of interest" description="Disordered" evidence="1">
    <location>
        <begin position="450"/>
        <end position="470"/>
    </location>
</feature>
<protein>
    <submittedName>
        <fullName evidence="2">Uncharacterized protein</fullName>
    </submittedName>
</protein>
<feature type="compositionally biased region" description="Polar residues" evidence="1">
    <location>
        <begin position="322"/>
        <end position="335"/>
    </location>
</feature>
<dbReference type="EMBL" id="KI440842">
    <property type="protein sequence ID" value="ERT02460.1"/>
    <property type="molecule type" value="Genomic_DNA"/>
</dbReference>
<proteinExistence type="predicted"/>
<dbReference type="AlphaFoldDB" id="U7Q635"/>
<evidence type="ECO:0000256" key="1">
    <source>
        <dbReference type="SAM" id="MobiDB-lite"/>
    </source>
</evidence>
<dbReference type="Proteomes" id="UP000018087">
    <property type="component" value="Unassembled WGS sequence"/>
</dbReference>
<accession>U7Q635</accession>
<dbReference type="STRING" id="1391915.U7Q635"/>
<feature type="region of interest" description="Disordered" evidence="1">
    <location>
        <begin position="236"/>
        <end position="347"/>
    </location>
</feature>
<feature type="compositionally biased region" description="Pro residues" evidence="1">
    <location>
        <begin position="275"/>
        <end position="290"/>
    </location>
</feature>
<evidence type="ECO:0000313" key="3">
    <source>
        <dbReference type="Proteomes" id="UP000018087"/>
    </source>
</evidence>
<gene>
    <name evidence="2" type="ORF">HMPREF1624_00759</name>
</gene>
<reference evidence="3" key="1">
    <citation type="journal article" date="2014" name="Genome Announc.">
        <title>Genome sequence of the pathogenic fungus Sporothrix schenckii (ATCC 58251).</title>
        <authorList>
            <person name="Cuomo C.A."/>
            <person name="Rodriguez-Del Valle N."/>
            <person name="Perez-Sanchez L."/>
            <person name="Abouelleil A."/>
            <person name="Goldberg J."/>
            <person name="Young S."/>
            <person name="Zeng Q."/>
            <person name="Birren B.W."/>
        </authorList>
    </citation>
    <scope>NUCLEOTIDE SEQUENCE [LARGE SCALE GENOMIC DNA]</scope>
    <source>
        <strain evidence="3">ATCC 58251 / de Perez 2211183</strain>
    </source>
</reference>
<feature type="compositionally biased region" description="Polar residues" evidence="1">
    <location>
        <begin position="236"/>
        <end position="246"/>
    </location>
</feature>
<name>U7Q635_SPOS1</name>
<dbReference type="HOGENOM" id="CLU_581619_0_0_1"/>
<feature type="compositionally biased region" description="Gly residues" evidence="1">
    <location>
        <begin position="304"/>
        <end position="316"/>
    </location>
</feature>
<keyword evidence="3" id="KW-1185">Reference proteome</keyword>
<evidence type="ECO:0000313" key="2">
    <source>
        <dbReference type="EMBL" id="ERT02460.1"/>
    </source>
</evidence>
<organism evidence="2 3">
    <name type="scientific">Sporothrix schenckii (strain ATCC 58251 / de Perez 2211183)</name>
    <name type="common">Rose-picker's disease fungus</name>
    <dbReference type="NCBI Taxonomy" id="1391915"/>
    <lineage>
        <taxon>Eukaryota</taxon>
        <taxon>Fungi</taxon>
        <taxon>Dikarya</taxon>
        <taxon>Ascomycota</taxon>
        <taxon>Pezizomycotina</taxon>
        <taxon>Sordariomycetes</taxon>
        <taxon>Sordariomycetidae</taxon>
        <taxon>Ophiostomatales</taxon>
        <taxon>Ophiostomataceae</taxon>
        <taxon>Sporothrix</taxon>
    </lineage>
</organism>